<dbReference type="InterPro" id="IPR002347">
    <property type="entry name" value="SDR_fam"/>
</dbReference>
<evidence type="ECO:0000256" key="6">
    <source>
        <dbReference type="ARBA" id="ARBA00049164"/>
    </source>
</evidence>
<dbReference type="PRINTS" id="PR01168">
    <property type="entry name" value="ALCDHDRGNASE"/>
</dbReference>
<reference evidence="11" key="2">
    <citation type="journal article" date="2014" name="BMC Genomics">
        <title>A genomic perspective to assessing quality of mass-reared SIT flies used in Mediterranean fruit fly (Ceratitis capitata) eradication in California.</title>
        <authorList>
            <person name="Calla B."/>
            <person name="Hall B."/>
            <person name="Hou S."/>
            <person name="Geib S.M."/>
        </authorList>
    </citation>
    <scope>NUCLEOTIDE SEQUENCE</scope>
</reference>
<dbReference type="OrthoDB" id="417891at2759"/>
<evidence type="ECO:0000256" key="1">
    <source>
        <dbReference type="ARBA" id="ARBA00006484"/>
    </source>
</evidence>
<accession>W8B805</accession>
<gene>
    <name evidence="11" type="primary">ADH</name>
</gene>
<evidence type="ECO:0000256" key="8">
    <source>
        <dbReference type="RuleBase" id="RU000363"/>
    </source>
</evidence>
<dbReference type="EMBL" id="GAMC01017204">
    <property type="protein sequence ID" value="JAB89351.1"/>
    <property type="molecule type" value="mRNA"/>
</dbReference>
<dbReference type="SUPFAM" id="SSF51735">
    <property type="entry name" value="NAD(P)-binding Rossmann-fold domains"/>
    <property type="match status" value="1"/>
</dbReference>
<dbReference type="Pfam" id="PF00106">
    <property type="entry name" value="adh_short"/>
    <property type="match status" value="1"/>
</dbReference>
<dbReference type="PANTHER" id="PTHR44229">
    <property type="entry name" value="15-HYDROXYPROSTAGLANDIN DEHYDROGENASE [NAD(+)]"/>
    <property type="match status" value="1"/>
</dbReference>
<organism evidence="11">
    <name type="scientific">Ceratitis capitata</name>
    <name type="common">Mediterranean fruit fly</name>
    <name type="synonym">Tephritis capitata</name>
    <dbReference type="NCBI Taxonomy" id="7213"/>
    <lineage>
        <taxon>Eukaryota</taxon>
        <taxon>Metazoa</taxon>
        <taxon>Ecdysozoa</taxon>
        <taxon>Arthropoda</taxon>
        <taxon>Hexapoda</taxon>
        <taxon>Insecta</taxon>
        <taxon>Pterygota</taxon>
        <taxon>Neoptera</taxon>
        <taxon>Endopterygota</taxon>
        <taxon>Diptera</taxon>
        <taxon>Brachycera</taxon>
        <taxon>Muscomorpha</taxon>
        <taxon>Tephritoidea</taxon>
        <taxon>Tephritidae</taxon>
        <taxon>Ceratitis</taxon>
        <taxon>Ceratitis</taxon>
    </lineage>
</organism>
<dbReference type="PROSITE" id="PS00061">
    <property type="entry name" value="ADH_SHORT"/>
    <property type="match status" value="1"/>
</dbReference>
<feature type="compositionally biased region" description="Basic residues" evidence="10">
    <location>
        <begin position="288"/>
        <end position="299"/>
    </location>
</feature>
<evidence type="ECO:0000256" key="7">
    <source>
        <dbReference type="ARBA" id="ARBA00049243"/>
    </source>
</evidence>
<evidence type="ECO:0000256" key="10">
    <source>
        <dbReference type="SAM" id="MobiDB-lite"/>
    </source>
</evidence>
<keyword evidence="4" id="KW-0560">Oxidoreductase</keyword>
<dbReference type="PRINTS" id="PR01167">
    <property type="entry name" value="INSADHFAMILY"/>
</dbReference>
<dbReference type="EC" id="1.1.1.1" evidence="3 9"/>
<feature type="region of interest" description="Disordered" evidence="10">
    <location>
        <begin position="261"/>
        <end position="299"/>
    </location>
</feature>
<dbReference type="Gene3D" id="3.40.50.720">
    <property type="entry name" value="NAD(P)-binding Rossmann-like Domain"/>
    <property type="match status" value="1"/>
</dbReference>
<comment type="similarity">
    <text evidence="1 8">Belongs to the short-chain dehydrogenases/reductases (SDR) family.</text>
</comment>
<dbReference type="AlphaFoldDB" id="W8B805"/>
<comment type="catalytic activity">
    <reaction evidence="7 9">
        <text>a primary alcohol + NAD(+) = an aldehyde + NADH + H(+)</text>
        <dbReference type="Rhea" id="RHEA:10736"/>
        <dbReference type="ChEBI" id="CHEBI:15378"/>
        <dbReference type="ChEBI" id="CHEBI:15734"/>
        <dbReference type="ChEBI" id="CHEBI:17478"/>
        <dbReference type="ChEBI" id="CHEBI:57540"/>
        <dbReference type="ChEBI" id="CHEBI:57945"/>
        <dbReference type="EC" id="1.1.1.1"/>
    </reaction>
</comment>
<evidence type="ECO:0000256" key="3">
    <source>
        <dbReference type="ARBA" id="ARBA00013190"/>
    </source>
</evidence>
<comment type="catalytic activity">
    <reaction evidence="6 9">
        <text>a secondary alcohol + NAD(+) = a ketone + NADH + H(+)</text>
        <dbReference type="Rhea" id="RHEA:10740"/>
        <dbReference type="ChEBI" id="CHEBI:15378"/>
        <dbReference type="ChEBI" id="CHEBI:17087"/>
        <dbReference type="ChEBI" id="CHEBI:35681"/>
        <dbReference type="ChEBI" id="CHEBI:57540"/>
        <dbReference type="ChEBI" id="CHEBI:57945"/>
        <dbReference type="EC" id="1.1.1.1"/>
    </reaction>
</comment>
<evidence type="ECO:0000256" key="2">
    <source>
        <dbReference type="ARBA" id="ARBA00011738"/>
    </source>
</evidence>
<evidence type="ECO:0000256" key="4">
    <source>
        <dbReference type="ARBA" id="ARBA00023002"/>
    </source>
</evidence>
<dbReference type="InterPro" id="IPR036291">
    <property type="entry name" value="NAD(P)-bd_dom_sf"/>
</dbReference>
<dbReference type="PRINTS" id="PR00080">
    <property type="entry name" value="SDRFAMILY"/>
</dbReference>
<proteinExistence type="evidence at transcript level"/>
<dbReference type="InterPro" id="IPR020904">
    <property type="entry name" value="Sc_DH/Rdtase_CS"/>
</dbReference>
<keyword evidence="5 9" id="KW-0520">NAD</keyword>
<evidence type="ECO:0000256" key="9">
    <source>
        <dbReference type="RuleBase" id="RU000364"/>
    </source>
</evidence>
<evidence type="ECO:0000256" key="5">
    <source>
        <dbReference type="ARBA" id="ARBA00023027"/>
    </source>
</evidence>
<dbReference type="PANTHER" id="PTHR44229:SF8">
    <property type="entry name" value="ALCOHOL DEHYDROGENASE-RELATED"/>
    <property type="match status" value="1"/>
</dbReference>
<dbReference type="GO" id="GO:0006066">
    <property type="term" value="P:alcohol metabolic process"/>
    <property type="evidence" value="ECO:0007669"/>
    <property type="project" value="InterPro"/>
</dbReference>
<dbReference type="GO" id="GO:0004022">
    <property type="term" value="F:alcohol dehydrogenase (NAD+) activity"/>
    <property type="evidence" value="ECO:0007669"/>
    <property type="project" value="UniProtKB-EC"/>
</dbReference>
<sequence length="299" mass="33171">MEEVKLDLSGKNIVIIGGFGGIGFETCKLLIQKGVANLMILHKTWNESASKELRSIDAAGVCQYMEFDLTCGLEKTRQVFAQIMEKFGSIDVLINGAGICDEQDFSIIIAVNFTGTINTTLVAYDLMDKSRGGKGGVVVNISSVAALTPFPVLPVYSATKGGILNFTRALAHLEPKTGITLYSICPGITDTKHWEQVRHFQGRELCFKEKMRGRPFSTQTPMACAANVVKAIEAHKNGVTWMCDLGQLKLVEIKNFWTPPHHRQEHEQQEQQDEQQQNQENEQNASKKGSRKRKLQVSG</sequence>
<feature type="compositionally biased region" description="Low complexity" evidence="10">
    <location>
        <begin position="274"/>
        <end position="284"/>
    </location>
</feature>
<dbReference type="GO" id="GO:0005737">
    <property type="term" value="C:cytoplasm"/>
    <property type="evidence" value="ECO:0007669"/>
    <property type="project" value="TreeGrafter"/>
</dbReference>
<reference evidence="11" key="1">
    <citation type="submission" date="2013-07" db="EMBL/GenBank/DDBJ databases">
        <authorList>
            <person name="Geib S."/>
        </authorList>
    </citation>
    <scope>NUCLEOTIDE SEQUENCE</scope>
</reference>
<comment type="subunit">
    <text evidence="2 9">Homodimer.</text>
</comment>
<dbReference type="EMBL" id="GAMC01017206">
    <property type="protein sequence ID" value="JAB89349.1"/>
    <property type="molecule type" value="mRNA"/>
</dbReference>
<name>W8B805_CERCA</name>
<evidence type="ECO:0000313" key="11">
    <source>
        <dbReference type="EMBL" id="JAB89351.1"/>
    </source>
</evidence>
<protein>
    <recommendedName>
        <fullName evidence="3 9">Alcohol dehydrogenase</fullName>
        <ecNumber evidence="3 9">1.1.1.1</ecNumber>
    </recommendedName>
</protein>
<dbReference type="InterPro" id="IPR002425">
    <property type="entry name" value="ADH_Drosophila-type"/>
</dbReference>